<keyword evidence="1" id="KW-0472">Membrane</keyword>
<dbReference type="Pfam" id="PF13858">
    <property type="entry name" value="DUF4199"/>
    <property type="match status" value="1"/>
</dbReference>
<gene>
    <name evidence="2" type="ORF">SAMN05660413_00844</name>
</gene>
<feature type="transmembrane region" description="Helical" evidence="1">
    <location>
        <begin position="39"/>
        <end position="59"/>
    </location>
</feature>
<feature type="transmembrane region" description="Helical" evidence="1">
    <location>
        <begin position="12"/>
        <end position="33"/>
    </location>
</feature>
<feature type="transmembrane region" description="Helical" evidence="1">
    <location>
        <begin position="80"/>
        <end position="101"/>
    </location>
</feature>
<evidence type="ECO:0000256" key="1">
    <source>
        <dbReference type="SAM" id="Phobius"/>
    </source>
</evidence>
<dbReference type="EMBL" id="FOVL01000003">
    <property type="protein sequence ID" value="SFN39065.1"/>
    <property type="molecule type" value="Genomic_DNA"/>
</dbReference>
<organism evidence="2 3">
    <name type="scientific">Salegentibacter flavus</name>
    <dbReference type="NCBI Taxonomy" id="287099"/>
    <lineage>
        <taxon>Bacteria</taxon>
        <taxon>Pseudomonadati</taxon>
        <taxon>Bacteroidota</taxon>
        <taxon>Flavobacteriia</taxon>
        <taxon>Flavobacteriales</taxon>
        <taxon>Flavobacteriaceae</taxon>
        <taxon>Salegentibacter</taxon>
    </lineage>
</organism>
<proteinExistence type="predicted"/>
<evidence type="ECO:0000313" key="2">
    <source>
        <dbReference type="EMBL" id="SFN39065.1"/>
    </source>
</evidence>
<dbReference type="OrthoDB" id="1122768at2"/>
<sequence>MEIQKTDSKGIIINYGVLLGILSVVLGVIMYVTNAYLNPSFYFSIVSFLIMVVVIVLGIRTYKIANQSYLSLTEALKLGLGIALVGGIIGAIWQLLLMMVIEPDYMMQMADMQREVMLERFPNMTDAQIDDAMAMNEKFSSPWIMMAIAIIGSLFFGFLISLVTGLIMKNKNPYEA</sequence>
<evidence type="ECO:0008006" key="4">
    <source>
        <dbReference type="Google" id="ProtNLM"/>
    </source>
</evidence>
<dbReference type="Proteomes" id="UP000199153">
    <property type="component" value="Unassembled WGS sequence"/>
</dbReference>
<protein>
    <recommendedName>
        <fullName evidence="4">DUF4199 domain-containing protein</fullName>
    </recommendedName>
</protein>
<reference evidence="2 3" key="1">
    <citation type="submission" date="2016-10" db="EMBL/GenBank/DDBJ databases">
        <authorList>
            <person name="de Groot N.N."/>
        </authorList>
    </citation>
    <scope>NUCLEOTIDE SEQUENCE [LARGE SCALE GENOMIC DNA]</scope>
    <source>
        <strain evidence="2 3">DSM 17794</strain>
    </source>
</reference>
<dbReference type="RefSeq" id="WP_093406266.1">
    <property type="nucleotide sequence ID" value="NZ_FOVL01000003.1"/>
</dbReference>
<accession>A0A1I4YLZ9</accession>
<name>A0A1I4YLZ9_9FLAO</name>
<keyword evidence="1" id="KW-0812">Transmembrane</keyword>
<keyword evidence="3" id="KW-1185">Reference proteome</keyword>
<evidence type="ECO:0000313" key="3">
    <source>
        <dbReference type="Proteomes" id="UP000199153"/>
    </source>
</evidence>
<dbReference type="InterPro" id="IPR025250">
    <property type="entry name" value="DUF4199"/>
</dbReference>
<dbReference type="AlphaFoldDB" id="A0A1I4YLZ9"/>
<dbReference type="STRING" id="287099.SAMN05660413_00844"/>
<feature type="transmembrane region" description="Helical" evidence="1">
    <location>
        <begin position="143"/>
        <end position="168"/>
    </location>
</feature>
<keyword evidence="1" id="KW-1133">Transmembrane helix</keyword>